<name>A0A3N9XD36_9ACTN</name>
<dbReference type="AlphaFoldDB" id="A0A3N9XD36"/>
<accession>A0A3N9XD36</accession>
<proteinExistence type="predicted"/>
<gene>
    <name evidence="1" type="ORF">DDE19_31735</name>
</gene>
<evidence type="ECO:0000313" key="2">
    <source>
        <dbReference type="Proteomes" id="UP000278981"/>
    </source>
</evidence>
<dbReference type="Proteomes" id="UP000278981">
    <property type="component" value="Unassembled WGS sequence"/>
</dbReference>
<dbReference type="EMBL" id="QDGB01000388">
    <property type="protein sequence ID" value="RQX10762.1"/>
    <property type="molecule type" value="Genomic_DNA"/>
</dbReference>
<sequence>MGSRQEPAPEELVAAMVWFEERYGGLFYPVMGSNGMEHGLNGDATGYHSPLGLAFAGVLDGDLTWGLDVLTDGRTAMGPGNWPHRVIDRSMDQRLEKHALLVAVRSWPHRTFTCFTPTGILPVVNSTLLPPPVPETTGPADIWWSDDSTAVQITLSHWPPGQDRWTVRYFARKPQQAAEANPTVYAALEWYETIPADWCALCHEFLPPGLTCTPATKYR</sequence>
<evidence type="ECO:0000313" key="1">
    <source>
        <dbReference type="EMBL" id="RQX10762.1"/>
    </source>
</evidence>
<protein>
    <submittedName>
        <fullName evidence="1">Uncharacterized protein</fullName>
    </submittedName>
</protein>
<organism evidence="1 2">
    <name type="scientific">Micromonospora ureilytica</name>
    <dbReference type="NCBI Taxonomy" id="709868"/>
    <lineage>
        <taxon>Bacteria</taxon>
        <taxon>Bacillati</taxon>
        <taxon>Actinomycetota</taxon>
        <taxon>Actinomycetes</taxon>
        <taxon>Micromonosporales</taxon>
        <taxon>Micromonosporaceae</taxon>
        <taxon>Micromonospora</taxon>
    </lineage>
</organism>
<comment type="caution">
    <text evidence="1">The sequence shown here is derived from an EMBL/GenBank/DDBJ whole genome shotgun (WGS) entry which is preliminary data.</text>
</comment>
<reference evidence="1 2" key="1">
    <citation type="submission" date="2018-04" db="EMBL/GenBank/DDBJ databases">
        <title>Micromonosporas from Atacama Desert.</title>
        <authorList>
            <person name="Carro L."/>
            <person name="Klenk H.-P."/>
            <person name="Goodfellow M."/>
        </authorList>
    </citation>
    <scope>NUCLEOTIDE SEQUENCE [LARGE SCALE GENOMIC DNA]</scope>
    <source>
        <strain evidence="1 2">LB19</strain>
    </source>
</reference>